<evidence type="ECO:0000313" key="2">
    <source>
        <dbReference type="EMBL" id="KZM34973.1"/>
    </source>
</evidence>
<comment type="caution">
    <text evidence="2">The sequence shown here is derived from an EMBL/GenBank/DDBJ whole genome shotgun (WGS) entry which is preliminary data.</text>
</comment>
<dbReference type="Pfam" id="PF18934">
    <property type="entry name" value="DUF5682"/>
    <property type="match status" value="1"/>
</dbReference>
<protein>
    <submittedName>
        <fullName evidence="2">Uncharacterized protein</fullName>
    </submittedName>
</protein>
<feature type="compositionally biased region" description="Low complexity" evidence="1">
    <location>
        <begin position="676"/>
        <end position="699"/>
    </location>
</feature>
<dbReference type="EMBL" id="LRIE01000075">
    <property type="protein sequence ID" value="KZM34973.1"/>
    <property type="molecule type" value="Genomic_DNA"/>
</dbReference>
<organism evidence="2 3">
    <name type="scientific">Oerskovia enterophila</name>
    <dbReference type="NCBI Taxonomy" id="43678"/>
    <lineage>
        <taxon>Bacteria</taxon>
        <taxon>Bacillati</taxon>
        <taxon>Actinomycetota</taxon>
        <taxon>Actinomycetes</taxon>
        <taxon>Micrococcales</taxon>
        <taxon>Cellulomonadaceae</taxon>
        <taxon>Oerskovia</taxon>
    </lineage>
</organism>
<dbReference type="AlphaFoldDB" id="A0A163R9C1"/>
<reference evidence="2 3" key="1">
    <citation type="submission" date="2016-01" db="EMBL/GenBank/DDBJ databases">
        <title>Genome sequence of Oerskovia enterophila VJag, an agar and cellulose degrading bacterium.</title>
        <authorList>
            <person name="Poehlein A."/>
            <person name="Jag V."/>
            <person name="Bengelsdorf F."/>
            <person name="Duerre P."/>
            <person name="Daniel R."/>
        </authorList>
    </citation>
    <scope>NUCLEOTIDE SEQUENCE [LARGE SCALE GENOMIC DNA]</scope>
    <source>
        <strain evidence="2 3">VJag</strain>
    </source>
</reference>
<gene>
    <name evidence="2" type="ORF">OJAG_23460</name>
</gene>
<feature type="region of interest" description="Disordered" evidence="1">
    <location>
        <begin position="671"/>
        <end position="707"/>
    </location>
</feature>
<dbReference type="RefSeq" id="WP_157516391.1">
    <property type="nucleotide sequence ID" value="NZ_LRIE01000075.1"/>
</dbReference>
<sequence>MAVAPGPVRAAWGLAPERMQRAVAGVEQLRAEGIYLAPVRHHSPACALAVEALLDEVRPAVVLVEGPEEYGRLLPVLLDPRTRPPVAVLSLGTDGKGAGFYPLAEFSPEWVALRTADRLGAQVAFVDRSWAAREAAVASGASDAPDAPDAPGDAEDDAFARTLQSERNLAHSRTVAAIAERLGCRDHDEVWDHLFEARTREQLTDWRELFDDVFAWAALARLDYEEEVLDADGSLAREALMSARVAEHRARVEGPVVVVTGAFHTLALVEALTGAPEGGAVVDRRPAGGYGDPAAADAWLIRYDHERLDGLRGYGAGMPSPGYYERLWAAHRDPTGPAALSTALLVDVAAAATTRGAQVSFAEVASAAEQARRLADLRERPWPGRTDLLDALTSCFVKDDGGLDLGLGRPLGQAVAEVFGGRALGEVPPGLASPPLVQRARERAEALRLVVTDSTPRRTRLDARRTPRHRERRAFLALTDFVGSGFAHRVSGPDHVSGRGLGLLVEEWEYAWTPLVEASLVELSHHGATLEAVAVHRLHRLEHELATTGRSALGVARLVAQAVVLGLTDHLDRLVALLRSTLDVDPSLESVVGGLHRLVDLWDARVELGLDGHAPELLDLVDHGLATAAYLVPGLGKVDADAEPAAVGTLVSLRDLLREVHRAGALSTVPDGVARPLADAPEAGGAPASSAAGGAPTRPGAGGPVPVRRELTRLREDRATAPGVRGALVALASVDDSLGDDVLVAEVRAQLSPGADPVAAVRFLGGLLRAAPDLLLHTPELFDAVHAGLRDLDEPAFLAVLPDLRRAFTWLKPAETHHLAQQVADRTGTRAERIDVHLTATERDLEVGLALERELTAMLDRDGLGAWGGGTRREPVGAPAAAGAAGLDGPVGPTGSPADQVLDDQGDHHDLQENHP</sequence>
<dbReference type="InterPro" id="IPR043737">
    <property type="entry name" value="DUF5682"/>
</dbReference>
<proteinExistence type="predicted"/>
<dbReference type="Proteomes" id="UP000076447">
    <property type="component" value="Unassembled WGS sequence"/>
</dbReference>
<name>A0A163R9C1_9CELL</name>
<evidence type="ECO:0000313" key="3">
    <source>
        <dbReference type="Proteomes" id="UP000076447"/>
    </source>
</evidence>
<feature type="compositionally biased region" description="Basic and acidic residues" evidence="1">
    <location>
        <begin position="905"/>
        <end position="916"/>
    </location>
</feature>
<dbReference type="PATRIC" id="fig|43678.3.peg.2450"/>
<dbReference type="STRING" id="43678.OJAG_23460"/>
<evidence type="ECO:0000256" key="1">
    <source>
        <dbReference type="SAM" id="MobiDB-lite"/>
    </source>
</evidence>
<accession>A0A163R9C1</accession>
<dbReference type="OrthoDB" id="9768066at2"/>
<feature type="compositionally biased region" description="Low complexity" evidence="1">
    <location>
        <begin position="876"/>
        <end position="893"/>
    </location>
</feature>
<feature type="region of interest" description="Disordered" evidence="1">
    <location>
        <begin position="866"/>
        <end position="916"/>
    </location>
</feature>